<protein>
    <submittedName>
        <fullName evidence="1">Uncharacterized protein</fullName>
    </submittedName>
</protein>
<evidence type="ECO:0000313" key="2">
    <source>
        <dbReference type="Proteomes" id="UP000002881"/>
    </source>
</evidence>
<evidence type="ECO:0000313" key="1">
    <source>
        <dbReference type="EMBL" id="AFK06894.1"/>
    </source>
</evidence>
<sequence>MIKAGNQNRVLKNKMLNQVQTNLSANSEDGGPVTDNVVLSSVQRVFVLKRTAVLRCEIPYRIITG</sequence>
<dbReference type="AlphaFoldDB" id="E0HZW6"/>
<dbReference type="EMBL" id="CP003532">
    <property type="protein sequence ID" value="AFK06894.1"/>
    <property type="molecule type" value="Genomic_DNA"/>
</dbReference>
<dbReference type="KEGG" id="mpg:Theba_1197"/>
<proteinExistence type="predicted"/>
<gene>
    <name evidence="1" type="ORF">Theba_1197</name>
</gene>
<dbReference type="Proteomes" id="UP000002881">
    <property type="component" value="Chromosome"/>
</dbReference>
<reference evidence="1 2" key="1">
    <citation type="journal article" date="2012" name="Genome Biol. Evol.">
        <title>Genome Sequence of the Mesophilic Thermotogales Bacterium Mesotoga prima MesG1.Ag.4.2 Reveals the Largest Thermotogales Genome To Date.</title>
        <authorList>
            <person name="Zhaxybayeva O."/>
            <person name="Swithers K.S."/>
            <person name="Foght J."/>
            <person name="Green A.G."/>
            <person name="Bruce D."/>
            <person name="Detter C."/>
            <person name="Han S."/>
            <person name="Teshima H."/>
            <person name="Han J."/>
            <person name="Woyke T."/>
            <person name="Pitluck S."/>
            <person name="Nolan M."/>
            <person name="Ivanova N."/>
            <person name="Pati A."/>
            <person name="Land M.L."/>
            <person name="Dlutek M."/>
            <person name="Doolittle W.F."/>
            <person name="Noll K.M."/>
            <person name="Nesbo C.L."/>
        </authorList>
    </citation>
    <scope>NUCLEOTIDE SEQUENCE [LARGE SCALE GENOMIC DNA]</scope>
    <source>
        <strain evidence="2">mesG1.Ag.4.2</strain>
    </source>
</reference>
<name>E0HZW6_9BACT</name>
<accession>E0HZW6</accession>
<dbReference type="HOGENOM" id="CLU_2844790_0_0_0"/>
<organism evidence="1 2">
    <name type="scientific">Mesotoga prima MesG1.Ag.4.2</name>
    <dbReference type="NCBI Taxonomy" id="660470"/>
    <lineage>
        <taxon>Bacteria</taxon>
        <taxon>Thermotogati</taxon>
        <taxon>Thermotogota</taxon>
        <taxon>Thermotogae</taxon>
        <taxon>Kosmotogales</taxon>
        <taxon>Kosmotogaceae</taxon>
        <taxon>Mesotoga</taxon>
    </lineage>
</organism>
<keyword evidence="2" id="KW-1185">Reference proteome</keyword>